<dbReference type="AlphaFoldDB" id="A0A5C5BGF0"/>
<accession>A0A5C5BGF0</accession>
<dbReference type="OrthoDB" id="5197533at2"/>
<gene>
    <name evidence="2" type="ORF">FH969_02995</name>
</gene>
<organism evidence="2 3">
    <name type="scientific">Miniimonas arenae</name>
    <dbReference type="NCBI Taxonomy" id="676201"/>
    <lineage>
        <taxon>Bacteria</taxon>
        <taxon>Bacillati</taxon>
        <taxon>Actinomycetota</taxon>
        <taxon>Actinomycetes</taxon>
        <taxon>Micrococcales</taxon>
        <taxon>Beutenbergiaceae</taxon>
        <taxon>Miniimonas</taxon>
    </lineage>
</organism>
<feature type="transmembrane region" description="Helical" evidence="1">
    <location>
        <begin position="176"/>
        <end position="199"/>
    </location>
</feature>
<feature type="transmembrane region" description="Helical" evidence="1">
    <location>
        <begin position="230"/>
        <end position="250"/>
    </location>
</feature>
<feature type="transmembrane region" description="Helical" evidence="1">
    <location>
        <begin position="270"/>
        <end position="290"/>
    </location>
</feature>
<name>A0A5C5BGF0_9MICO</name>
<feature type="transmembrane region" description="Helical" evidence="1">
    <location>
        <begin position="46"/>
        <end position="65"/>
    </location>
</feature>
<keyword evidence="1" id="KW-1133">Transmembrane helix</keyword>
<keyword evidence="1" id="KW-0812">Transmembrane</keyword>
<dbReference type="EMBL" id="VENP01000006">
    <property type="protein sequence ID" value="TNU76516.1"/>
    <property type="molecule type" value="Genomic_DNA"/>
</dbReference>
<comment type="caution">
    <text evidence="2">The sequence shown here is derived from an EMBL/GenBank/DDBJ whole genome shotgun (WGS) entry which is preliminary data.</text>
</comment>
<feature type="transmembrane region" description="Helical" evidence="1">
    <location>
        <begin position="6"/>
        <end position="25"/>
    </location>
</feature>
<protein>
    <submittedName>
        <fullName evidence="2">Uncharacterized protein</fullName>
    </submittedName>
</protein>
<feature type="transmembrane region" description="Helical" evidence="1">
    <location>
        <begin position="133"/>
        <end position="156"/>
    </location>
</feature>
<keyword evidence="1" id="KW-0472">Membrane</keyword>
<evidence type="ECO:0000256" key="1">
    <source>
        <dbReference type="SAM" id="Phobius"/>
    </source>
</evidence>
<feature type="transmembrane region" description="Helical" evidence="1">
    <location>
        <begin position="85"/>
        <end position="105"/>
    </location>
</feature>
<keyword evidence="3" id="KW-1185">Reference proteome</keyword>
<reference evidence="2 3" key="1">
    <citation type="submission" date="2019-06" db="EMBL/GenBank/DDBJ databases">
        <title>Draft genome sequence of Miniimonas arenae KCTC 19750T isolated from sea sand.</title>
        <authorList>
            <person name="Park S.-J."/>
        </authorList>
    </citation>
    <scope>NUCLEOTIDE SEQUENCE [LARGE SCALE GENOMIC DNA]</scope>
    <source>
        <strain evidence="2 3">KCTC 19750</strain>
    </source>
</reference>
<evidence type="ECO:0000313" key="3">
    <source>
        <dbReference type="Proteomes" id="UP000313849"/>
    </source>
</evidence>
<proteinExistence type="predicted"/>
<dbReference type="RefSeq" id="WP_108717819.1">
    <property type="nucleotide sequence ID" value="NZ_VENP01000006.1"/>
</dbReference>
<evidence type="ECO:0000313" key="2">
    <source>
        <dbReference type="EMBL" id="TNU76516.1"/>
    </source>
</evidence>
<dbReference type="Proteomes" id="UP000313849">
    <property type="component" value="Unassembled WGS sequence"/>
</dbReference>
<sequence length="307" mass="30944">MSIALPLLVLALVVVAAVLVARLVLQGSPGPDALPLPERVARHARRTRWVPPTAGLLAAVVLLAAQPALSSRVARAVGPDGPTGLVLALVPLAVGLVWVGATAVAERTWPAPDGELRHAALAPRSVATTSPRLLRVLTATWGGLLVAVLVTCAIVGDGNSLAVTSGPVTTSAGPFPGWAYGAPMLAAALALAGLTVLTLRLVRRRPAVPSITPEQDADLRRRTTGGALRVAQAAFGLTLGGTTLVAGVAVHGVTSGLTLNGEPAPAWGALAPWLVGAAWLVLLLAIAATVPWPARAARAAYPAGVPA</sequence>